<dbReference type="Pfam" id="PF19798">
    <property type="entry name" value="Sulfotransfer_5"/>
    <property type="match status" value="1"/>
</dbReference>
<accession>A0A518ALN5</accession>
<dbReference type="Gene3D" id="3.40.50.300">
    <property type="entry name" value="P-loop containing nucleotide triphosphate hydrolases"/>
    <property type="match status" value="1"/>
</dbReference>
<dbReference type="PANTHER" id="PTHR42743:SF11">
    <property type="entry name" value="AMINODEOXYCHORISMATE LYASE"/>
    <property type="match status" value="1"/>
</dbReference>
<keyword evidence="3" id="KW-1185">Reference proteome</keyword>
<dbReference type="AlphaFoldDB" id="A0A518ALN5"/>
<protein>
    <recommendedName>
        <fullName evidence="4">Sulfotransferase family protein</fullName>
    </recommendedName>
</protein>
<evidence type="ECO:0000313" key="3">
    <source>
        <dbReference type="Proteomes" id="UP000315750"/>
    </source>
</evidence>
<dbReference type="InterPro" id="IPR050571">
    <property type="entry name" value="Class-IV_PLP-Dep_Aminotrnsfr"/>
</dbReference>
<comment type="similarity">
    <text evidence="1">Belongs to the class-IV pyridoxal-phosphate-dependent aminotransferase family.</text>
</comment>
<dbReference type="SUPFAM" id="SSF52540">
    <property type="entry name" value="P-loop containing nucleoside triphosphate hydrolases"/>
    <property type="match status" value="1"/>
</dbReference>
<dbReference type="KEGG" id="amuc:Pan181_18380"/>
<evidence type="ECO:0000256" key="1">
    <source>
        <dbReference type="ARBA" id="ARBA00009320"/>
    </source>
</evidence>
<proteinExistence type="inferred from homology"/>
<organism evidence="2 3">
    <name type="scientific">Aeoliella mucimassa</name>
    <dbReference type="NCBI Taxonomy" id="2527972"/>
    <lineage>
        <taxon>Bacteria</taxon>
        <taxon>Pseudomonadati</taxon>
        <taxon>Planctomycetota</taxon>
        <taxon>Planctomycetia</taxon>
        <taxon>Pirellulales</taxon>
        <taxon>Lacipirellulaceae</taxon>
        <taxon>Aeoliella</taxon>
    </lineage>
</organism>
<dbReference type="GO" id="GO:0019752">
    <property type="term" value="P:carboxylic acid metabolic process"/>
    <property type="evidence" value="ECO:0007669"/>
    <property type="project" value="TreeGrafter"/>
</dbReference>
<dbReference type="PANTHER" id="PTHR42743">
    <property type="entry name" value="AMINO-ACID AMINOTRANSFERASE"/>
    <property type="match status" value="1"/>
</dbReference>
<evidence type="ECO:0000313" key="2">
    <source>
        <dbReference type="EMBL" id="QDU55645.1"/>
    </source>
</evidence>
<sequence>MPDVKRIAMWSGPRNISTALMRSWGSRPDTVVVDEPLYSHYLVHTGFTHHPEWDLIIRHHESDWQKVVETLLAPLPQNKTVFYQKHMAHHLFDHMSLDWTEQLVNVFLIRDPRDMLLSLSEFFPQPAIEETALPQQVNLFRREQQRTGKTPAVIDSRDVLLNPHGLLEQLCEAVGVDFDPCMLTWEAGPRDTDGIWEKHWYSNVIESTSFGNYRPKMADVPPHLQELYAECQALYDELAAHKLMP</sequence>
<dbReference type="Proteomes" id="UP000315750">
    <property type="component" value="Chromosome"/>
</dbReference>
<reference evidence="2 3" key="1">
    <citation type="submission" date="2019-02" db="EMBL/GenBank/DDBJ databases">
        <title>Deep-cultivation of Planctomycetes and their phenomic and genomic characterization uncovers novel biology.</title>
        <authorList>
            <person name="Wiegand S."/>
            <person name="Jogler M."/>
            <person name="Boedeker C."/>
            <person name="Pinto D."/>
            <person name="Vollmers J."/>
            <person name="Rivas-Marin E."/>
            <person name="Kohn T."/>
            <person name="Peeters S.H."/>
            <person name="Heuer A."/>
            <person name="Rast P."/>
            <person name="Oberbeckmann S."/>
            <person name="Bunk B."/>
            <person name="Jeske O."/>
            <person name="Meyerdierks A."/>
            <person name="Storesund J.E."/>
            <person name="Kallscheuer N."/>
            <person name="Luecker S."/>
            <person name="Lage O.M."/>
            <person name="Pohl T."/>
            <person name="Merkel B.J."/>
            <person name="Hornburger P."/>
            <person name="Mueller R.-W."/>
            <person name="Bruemmer F."/>
            <person name="Labrenz M."/>
            <person name="Spormann A.M."/>
            <person name="Op den Camp H."/>
            <person name="Overmann J."/>
            <person name="Amann R."/>
            <person name="Jetten M.S.M."/>
            <person name="Mascher T."/>
            <person name="Medema M.H."/>
            <person name="Devos D.P."/>
            <person name="Kaster A.-K."/>
            <person name="Ovreas L."/>
            <person name="Rohde M."/>
            <person name="Galperin M.Y."/>
            <person name="Jogler C."/>
        </authorList>
    </citation>
    <scope>NUCLEOTIDE SEQUENCE [LARGE SCALE GENOMIC DNA]</scope>
    <source>
        <strain evidence="2 3">Pan181</strain>
    </source>
</reference>
<dbReference type="InterPro" id="IPR027417">
    <property type="entry name" value="P-loop_NTPase"/>
</dbReference>
<evidence type="ECO:0008006" key="4">
    <source>
        <dbReference type="Google" id="ProtNLM"/>
    </source>
</evidence>
<gene>
    <name evidence="2" type="ORF">Pan181_18380</name>
</gene>
<name>A0A518ALN5_9BACT</name>
<dbReference type="EMBL" id="CP036278">
    <property type="protein sequence ID" value="QDU55645.1"/>
    <property type="molecule type" value="Genomic_DNA"/>
</dbReference>